<evidence type="ECO:0000256" key="1">
    <source>
        <dbReference type="ARBA" id="ARBA00022795"/>
    </source>
</evidence>
<accession>A0A7X3IPN3</accession>
<dbReference type="SUPFAM" id="SSF140566">
    <property type="entry name" value="FlgN-like"/>
    <property type="match status" value="1"/>
</dbReference>
<name>A0A7X3IPN3_9BACL</name>
<evidence type="ECO:0000313" key="4">
    <source>
        <dbReference type="EMBL" id="MWV46605.1"/>
    </source>
</evidence>
<evidence type="ECO:0000256" key="3">
    <source>
        <dbReference type="SAM" id="MobiDB-lite"/>
    </source>
</evidence>
<dbReference type="InterPro" id="IPR007809">
    <property type="entry name" value="FlgN-like"/>
</dbReference>
<dbReference type="InterPro" id="IPR036679">
    <property type="entry name" value="FlgN-like_sf"/>
</dbReference>
<keyword evidence="4" id="KW-0282">Flagellum</keyword>
<dbReference type="Gene3D" id="1.20.58.300">
    <property type="entry name" value="FlgN-like"/>
    <property type="match status" value="1"/>
</dbReference>
<sequence length="166" mass="18887">MPLQPLIESLVRLNDEHKSMLKLAQGKKDAVMNNDVDNLIQILNHESRLMKRIDQLENERQEHCYAYIREKGIKSLLNLNLTELSRLVFDPQEKQQLKDIQLELANTLHELKQLNDLNQQLISQALAFVDYSLDLLGASPGDEPTYAHPAGKTNSTNRAGLFDAKA</sequence>
<gene>
    <name evidence="4" type="ORF">GRF59_23640</name>
</gene>
<feature type="coiled-coil region" evidence="2">
    <location>
        <begin position="97"/>
        <end position="124"/>
    </location>
</feature>
<keyword evidence="1" id="KW-1005">Bacterial flagellum biogenesis</keyword>
<organism evidence="4 5">
    <name type="scientific">Paenibacillus dendrobii</name>
    <dbReference type="NCBI Taxonomy" id="2691084"/>
    <lineage>
        <taxon>Bacteria</taxon>
        <taxon>Bacillati</taxon>
        <taxon>Bacillota</taxon>
        <taxon>Bacilli</taxon>
        <taxon>Bacillales</taxon>
        <taxon>Paenibacillaceae</taxon>
        <taxon>Paenibacillus</taxon>
    </lineage>
</organism>
<dbReference type="AlphaFoldDB" id="A0A7X3IPN3"/>
<feature type="region of interest" description="Disordered" evidence="3">
    <location>
        <begin position="144"/>
        <end position="166"/>
    </location>
</feature>
<dbReference type="RefSeq" id="WP_160500173.1">
    <property type="nucleotide sequence ID" value="NZ_WUBI01000004.1"/>
</dbReference>
<dbReference type="EMBL" id="WUBI01000004">
    <property type="protein sequence ID" value="MWV46605.1"/>
    <property type="molecule type" value="Genomic_DNA"/>
</dbReference>
<dbReference type="Pfam" id="PF05130">
    <property type="entry name" value="FlgN"/>
    <property type="match status" value="1"/>
</dbReference>
<evidence type="ECO:0000256" key="2">
    <source>
        <dbReference type="SAM" id="Coils"/>
    </source>
</evidence>
<proteinExistence type="predicted"/>
<dbReference type="GO" id="GO:0044780">
    <property type="term" value="P:bacterial-type flagellum assembly"/>
    <property type="evidence" value="ECO:0007669"/>
    <property type="project" value="InterPro"/>
</dbReference>
<keyword evidence="2" id="KW-0175">Coiled coil</keyword>
<reference evidence="4 5" key="1">
    <citation type="submission" date="2019-12" db="EMBL/GenBank/DDBJ databases">
        <title>Paenibacillus sp. nov., an endophytic bacterium isolated from the stem of Dendrobium.</title>
        <authorList>
            <person name="Zhao R."/>
        </authorList>
    </citation>
    <scope>NUCLEOTIDE SEQUENCE [LARGE SCALE GENOMIC DNA]</scope>
    <source>
        <strain evidence="4 5">HJL G12</strain>
    </source>
</reference>
<evidence type="ECO:0000313" key="5">
    <source>
        <dbReference type="Proteomes" id="UP000460318"/>
    </source>
</evidence>
<comment type="caution">
    <text evidence="4">The sequence shown here is derived from an EMBL/GenBank/DDBJ whole genome shotgun (WGS) entry which is preliminary data.</text>
</comment>
<keyword evidence="5" id="KW-1185">Reference proteome</keyword>
<protein>
    <submittedName>
        <fullName evidence="4">Flagellar protein FlgN</fullName>
    </submittedName>
</protein>
<keyword evidence="4" id="KW-0969">Cilium</keyword>
<keyword evidence="4" id="KW-0966">Cell projection</keyword>
<dbReference type="Proteomes" id="UP000460318">
    <property type="component" value="Unassembled WGS sequence"/>
</dbReference>